<dbReference type="EMBL" id="CP147244">
    <property type="protein sequence ID" value="WYK01525.1"/>
    <property type="molecule type" value="Genomic_DNA"/>
</dbReference>
<evidence type="ECO:0000259" key="1">
    <source>
        <dbReference type="SMART" id="SM00871"/>
    </source>
</evidence>
<dbReference type="AlphaFoldDB" id="A0AAQ3Y834"/>
<dbReference type="InterPro" id="IPR011256">
    <property type="entry name" value="Reg_factor_effector_dom_sf"/>
</dbReference>
<dbReference type="InterPro" id="IPR010499">
    <property type="entry name" value="AraC_E-bd"/>
</dbReference>
<evidence type="ECO:0000313" key="3">
    <source>
        <dbReference type="Proteomes" id="UP000194948"/>
    </source>
</evidence>
<organism evidence="2 3">
    <name type="scientific">Candidatus Enterococcus palustris</name>
    <dbReference type="NCBI Taxonomy" id="1834189"/>
    <lineage>
        <taxon>Bacteria</taxon>
        <taxon>Bacillati</taxon>
        <taxon>Bacillota</taxon>
        <taxon>Bacilli</taxon>
        <taxon>Lactobacillales</taxon>
        <taxon>Enterococcaceae</taxon>
        <taxon>Enterococcus</taxon>
    </lineage>
</organism>
<dbReference type="PANTHER" id="PTHR36444">
    <property type="entry name" value="TRANSCRIPTIONAL REGULATOR PROTEIN YOBU-RELATED"/>
    <property type="match status" value="1"/>
</dbReference>
<dbReference type="PANTHER" id="PTHR36444:SF3">
    <property type="entry name" value="TRANSCRIPTIONAL ACTIVATOR, PUTATIVE-RELATED"/>
    <property type="match status" value="1"/>
</dbReference>
<evidence type="ECO:0000313" key="2">
    <source>
        <dbReference type="EMBL" id="WYK01525.1"/>
    </source>
</evidence>
<accession>A0AAQ3Y834</accession>
<dbReference type="Pfam" id="PF06445">
    <property type="entry name" value="GyrI-like"/>
    <property type="match status" value="1"/>
</dbReference>
<dbReference type="Proteomes" id="UP000194948">
    <property type="component" value="Chromosome"/>
</dbReference>
<dbReference type="RefSeq" id="WP_086315221.1">
    <property type="nucleotide sequence ID" value="NZ_CP147244.1"/>
</dbReference>
<protein>
    <recommendedName>
        <fullName evidence="1">AraC effector-binding domain-containing protein</fullName>
    </recommendedName>
</protein>
<dbReference type="SUPFAM" id="SSF55136">
    <property type="entry name" value="Probable bacterial effector-binding domain"/>
    <property type="match status" value="1"/>
</dbReference>
<reference evidence="3" key="1">
    <citation type="submission" date="2017-05" db="EMBL/GenBank/DDBJ databases">
        <title>The Genome Sequence of EEnterococcus faecalis 9F2_4866.</title>
        <authorList>
            <consortium name="The Broad Institute Genomics Platform"/>
            <consortium name="The Broad Institute Genomic Center for Infectious Diseases"/>
            <person name="Earl A."/>
            <person name="Manson A."/>
            <person name="Schwartman J."/>
            <person name="Gilmore M."/>
            <person name="Abouelleil A."/>
            <person name="Cao P."/>
            <person name="Chapman S."/>
            <person name="Cusick C."/>
            <person name="Shea T."/>
            <person name="Young S."/>
            <person name="Neafsey D."/>
            <person name="Nusbaum C."/>
            <person name="Birren B."/>
        </authorList>
    </citation>
    <scope>NUCLEOTIDE SEQUENCE [LARGE SCALE GENOMIC DNA]</scope>
    <source>
        <strain evidence="3">7F3_DIV0205</strain>
    </source>
</reference>
<name>A0AAQ3Y834_9ENTE</name>
<reference evidence="2 3" key="2">
    <citation type="submission" date="2024-03" db="EMBL/GenBank/DDBJ databases">
        <title>The Genome Sequence of Enterococcus sp. DIV0205d.</title>
        <authorList>
            <consortium name="The Broad Institute Genomics Platform"/>
            <consortium name="The Broad Institute Microbial Omics Core"/>
            <consortium name="The Broad Institute Genomic Center for Infectious Diseases"/>
            <person name="Earl A."/>
            <person name="Manson A."/>
            <person name="Gilmore M."/>
            <person name="Schwartman J."/>
            <person name="Shea T."/>
            <person name="Abouelleil A."/>
            <person name="Cao P."/>
            <person name="Chapman S."/>
            <person name="Cusick C."/>
            <person name="Young S."/>
            <person name="Neafsey D."/>
            <person name="Nusbaum C."/>
            <person name="Birren B."/>
        </authorList>
    </citation>
    <scope>NUCLEOTIDE SEQUENCE [LARGE SCALE GENOMIC DNA]</scope>
    <source>
        <strain evidence="2 3">7F3_DIV0205</strain>
    </source>
</reference>
<dbReference type="SMART" id="SM00871">
    <property type="entry name" value="AraC_E_bind"/>
    <property type="match status" value="1"/>
</dbReference>
<dbReference type="Gene3D" id="3.20.80.10">
    <property type="entry name" value="Regulatory factor, effector binding domain"/>
    <property type="match status" value="1"/>
</dbReference>
<dbReference type="InterPro" id="IPR029442">
    <property type="entry name" value="GyrI-like"/>
</dbReference>
<gene>
    <name evidence="2" type="ORF">A5821_002662</name>
</gene>
<proteinExistence type="predicted"/>
<dbReference type="InterPro" id="IPR053182">
    <property type="entry name" value="YobU-like_regulator"/>
</dbReference>
<sequence>MNYKVEQKEAFTITGHKQEMTKIEQDENYYEISRFWSSLTEEKINRLMSVTDGTIQGLLGVSDSNNSQQQFNYMIGTKTSQDKAILNDLAEIHFPASKWAIIECIGAISAGVKALEEHQPFEPNVLMQLKQSTLSPWADEAMCENIGIPRIELYPLGDMEADNYKCELWIPISEKKTIKEG</sequence>
<keyword evidence="3" id="KW-1185">Reference proteome</keyword>
<feature type="domain" description="AraC effector-binding" evidence="1">
    <location>
        <begin position="1"/>
        <end position="173"/>
    </location>
</feature>